<dbReference type="PROSITE" id="PS51194">
    <property type="entry name" value="HELICASE_CTER"/>
    <property type="match status" value="1"/>
</dbReference>
<dbReference type="InterPro" id="IPR014001">
    <property type="entry name" value="Helicase_ATP-bd"/>
</dbReference>
<accession>A0ABR5AI49</accession>
<dbReference type="Proteomes" id="UP000031967">
    <property type="component" value="Unassembled WGS sequence"/>
</dbReference>
<keyword evidence="2" id="KW-0067">ATP-binding</keyword>
<name>A0ABR5AI49_9BACL</name>
<evidence type="ECO:0000313" key="6">
    <source>
        <dbReference type="Proteomes" id="UP000031967"/>
    </source>
</evidence>
<evidence type="ECO:0000259" key="3">
    <source>
        <dbReference type="PROSITE" id="PS51192"/>
    </source>
</evidence>
<dbReference type="InterPro" id="IPR011545">
    <property type="entry name" value="DEAD/DEAH_box_helicase_dom"/>
</dbReference>
<evidence type="ECO:0000256" key="2">
    <source>
        <dbReference type="ARBA" id="ARBA00022840"/>
    </source>
</evidence>
<dbReference type="Gene3D" id="3.40.50.300">
    <property type="entry name" value="P-loop containing nucleotide triphosphate hydrolases"/>
    <property type="match status" value="2"/>
</dbReference>
<sequence length="393" mass="42844">MSTDNSAGLERFGFHPVIRAWFEAQFGTPTGVQLQAWEHIRSGAHALISSPTGSGKTLAALLPCLDDIVRDKAAAAAGTWTPGVRVLYVTPLKALNNDIRHHVVHFAEQMAGHADRLGQNAAWPGLTVGVRTGDTAQSTRASMLRKPPDVLVTTPESLYLLLTSPRARDMLRTVRSVIVDEIHDVAGDKRGMHLSLTLERLVAWCGREPQRIGVSATQKPIERIARFLGGRDDDGRPREVRIVEHFGDKRYALRVGLPEPLGRTAKSTEDAVWTPLVRRVLALIEEADARTALVFVNNRRLSERLTLRLNERAGDDFARAHHGSVAREQRLEVETLLKEGRLRCLVATSSLELGIDVGHVDLVIQIDAPGSAAAALQRIGRAGHAAGAVSRAA</sequence>
<keyword evidence="5" id="KW-0378">Hydrolase</keyword>
<feature type="domain" description="Helicase C-terminal" evidence="4">
    <location>
        <begin position="276"/>
        <end position="393"/>
    </location>
</feature>
<dbReference type="Pfam" id="PF00271">
    <property type="entry name" value="Helicase_C"/>
    <property type="match status" value="1"/>
</dbReference>
<evidence type="ECO:0000259" key="4">
    <source>
        <dbReference type="PROSITE" id="PS51194"/>
    </source>
</evidence>
<keyword evidence="6" id="KW-1185">Reference proteome</keyword>
<keyword evidence="1" id="KW-0547">Nucleotide-binding</keyword>
<dbReference type="InterPro" id="IPR001650">
    <property type="entry name" value="Helicase_C-like"/>
</dbReference>
<proteinExistence type="predicted"/>
<dbReference type="InterPro" id="IPR052511">
    <property type="entry name" value="ATP-dep_Helicase"/>
</dbReference>
<dbReference type="PANTHER" id="PTHR47962:SF5">
    <property type="entry name" value="ATP-DEPENDENT HELICASE LHR-RELATED"/>
    <property type="match status" value="1"/>
</dbReference>
<evidence type="ECO:0000313" key="5">
    <source>
        <dbReference type="EMBL" id="KIL40270.1"/>
    </source>
</evidence>
<dbReference type="PANTHER" id="PTHR47962">
    <property type="entry name" value="ATP-DEPENDENT HELICASE LHR-RELATED-RELATED"/>
    <property type="match status" value="1"/>
</dbReference>
<gene>
    <name evidence="5" type="ORF">SD70_14290</name>
</gene>
<dbReference type="InterPro" id="IPR027417">
    <property type="entry name" value="P-loop_NTPase"/>
</dbReference>
<dbReference type="EMBL" id="JXAK01000023">
    <property type="protein sequence ID" value="KIL40270.1"/>
    <property type="molecule type" value="Genomic_DNA"/>
</dbReference>
<keyword evidence="5" id="KW-0347">Helicase</keyword>
<dbReference type="RefSeq" id="WP_041048215.1">
    <property type="nucleotide sequence ID" value="NZ_JXAK01000023.1"/>
</dbReference>
<dbReference type="SMART" id="SM00487">
    <property type="entry name" value="DEXDc"/>
    <property type="match status" value="1"/>
</dbReference>
<feature type="non-terminal residue" evidence="5">
    <location>
        <position position="393"/>
    </location>
</feature>
<dbReference type="PROSITE" id="PS51192">
    <property type="entry name" value="HELICASE_ATP_BIND_1"/>
    <property type="match status" value="1"/>
</dbReference>
<organism evidence="5 6">
    <name type="scientific">Gordoniibacillus kamchatkensis</name>
    <dbReference type="NCBI Taxonomy" id="1590651"/>
    <lineage>
        <taxon>Bacteria</taxon>
        <taxon>Bacillati</taxon>
        <taxon>Bacillota</taxon>
        <taxon>Bacilli</taxon>
        <taxon>Bacillales</taxon>
        <taxon>Paenibacillaceae</taxon>
        <taxon>Gordoniibacillus</taxon>
    </lineage>
</organism>
<dbReference type="GO" id="GO:0004386">
    <property type="term" value="F:helicase activity"/>
    <property type="evidence" value="ECO:0007669"/>
    <property type="project" value="UniProtKB-KW"/>
</dbReference>
<dbReference type="SUPFAM" id="SSF52540">
    <property type="entry name" value="P-loop containing nucleoside triphosphate hydrolases"/>
    <property type="match status" value="1"/>
</dbReference>
<reference evidence="5 6" key="1">
    <citation type="submission" date="2014-12" db="EMBL/GenBank/DDBJ databases">
        <title>Draft genome sequence of Paenibacillus kamchatkensis strain B-2647.</title>
        <authorList>
            <person name="Karlyshev A.V."/>
            <person name="Kudryashova E.B."/>
        </authorList>
    </citation>
    <scope>NUCLEOTIDE SEQUENCE [LARGE SCALE GENOMIC DNA]</scope>
    <source>
        <strain evidence="5 6">VKM B-2647</strain>
    </source>
</reference>
<protein>
    <submittedName>
        <fullName evidence="5">DEAD/DEAH box helicase</fullName>
    </submittedName>
</protein>
<dbReference type="Pfam" id="PF00270">
    <property type="entry name" value="DEAD"/>
    <property type="match status" value="1"/>
</dbReference>
<evidence type="ECO:0000256" key="1">
    <source>
        <dbReference type="ARBA" id="ARBA00022741"/>
    </source>
</evidence>
<dbReference type="SMART" id="SM00490">
    <property type="entry name" value="HELICc"/>
    <property type="match status" value="1"/>
</dbReference>
<feature type="domain" description="Helicase ATP-binding" evidence="3">
    <location>
        <begin position="37"/>
        <end position="236"/>
    </location>
</feature>
<comment type="caution">
    <text evidence="5">The sequence shown here is derived from an EMBL/GenBank/DDBJ whole genome shotgun (WGS) entry which is preliminary data.</text>
</comment>